<comment type="caution">
    <text evidence="2">The sequence shown here is derived from an EMBL/GenBank/DDBJ whole genome shotgun (WGS) entry which is preliminary data.</text>
</comment>
<accession>A0A2P7SU76</accession>
<keyword evidence="1" id="KW-0812">Transmembrane</keyword>
<evidence type="ECO:0000256" key="1">
    <source>
        <dbReference type="SAM" id="Phobius"/>
    </source>
</evidence>
<evidence type="ECO:0000313" key="2">
    <source>
        <dbReference type="EMBL" id="PSJ65875.1"/>
    </source>
</evidence>
<keyword evidence="1" id="KW-1133">Transmembrane helix</keyword>
<dbReference type="EMBL" id="PXYK01000001">
    <property type="protein sequence ID" value="PSJ65875.1"/>
    <property type="molecule type" value="Genomic_DNA"/>
</dbReference>
<dbReference type="OrthoDB" id="8283003at2"/>
<feature type="transmembrane region" description="Helical" evidence="1">
    <location>
        <begin position="144"/>
        <end position="161"/>
    </location>
</feature>
<name>A0A2P7SU76_9HYPH</name>
<feature type="transmembrane region" description="Helical" evidence="1">
    <location>
        <begin position="85"/>
        <end position="104"/>
    </location>
</feature>
<gene>
    <name evidence="2" type="ORF">C7I84_00270</name>
</gene>
<protein>
    <submittedName>
        <fullName evidence="2">Uncharacterized protein</fullName>
    </submittedName>
</protein>
<proteinExistence type="predicted"/>
<evidence type="ECO:0000313" key="3">
    <source>
        <dbReference type="Proteomes" id="UP000241229"/>
    </source>
</evidence>
<sequence length="165" mass="17598">MPGLRARIRQASPSWRVGTAGAVLWAAAMAASAATNLTLAGWGTGRHVATVALVFALSASLAFPLGFAAANLLAGKRHPEARFAAALLCFTAATLGITAVFYALDYRQYYANWHAEPLSAVWLIQLAFTTAGALVQFAVTGVRLYFPIGFLALLLVSLWFARRAR</sequence>
<reference evidence="2 3" key="1">
    <citation type="submission" date="2018-03" db="EMBL/GenBank/DDBJ databases">
        <title>The draft genome of Mesorhizobium sp. 6GN-30.</title>
        <authorList>
            <person name="Liu L."/>
            <person name="Li L."/>
            <person name="Wang T."/>
            <person name="Zhang X."/>
            <person name="Liang L."/>
        </authorList>
    </citation>
    <scope>NUCLEOTIDE SEQUENCE [LARGE SCALE GENOMIC DNA]</scope>
    <source>
        <strain evidence="2 3">6GN30</strain>
    </source>
</reference>
<keyword evidence="1" id="KW-0472">Membrane</keyword>
<keyword evidence="3" id="KW-1185">Reference proteome</keyword>
<dbReference type="Proteomes" id="UP000241229">
    <property type="component" value="Unassembled WGS sequence"/>
</dbReference>
<dbReference type="AlphaFoldDB" id="A0A2P7SU76"/>
<organism evidence="2 3">
    <name type="scientific">Kumtagia ephedrae</name>
    <dbReference type="NCBI Taxonomy" id="2116701"/>
    <lineage>
        <taxon>Bacteria</taxon>
        <taxon>Pseudomonadati</taxon>
        <taxon>Pseudomonadota</taxon>
        <taxon>Alphaproteobacteria</taxon>
        <taxon>Hyphomicrobiales</taxon>
        <taxon>Phyllobacteriaceae</taxon>
        <taxon>Kumtagia</taxon>
    </lineage>
</organism>
<feature type="transmembrane region" description="Helical" evidence="1">
    <location>
        <begin position="49"/>
        <end position="73"/>
    </location>
</feature>